<feature type="region of interest" description="Disordered" evidence="9">
    <location>
        <begin position="56"/>
        <end position="120"/>
    </location>
</feature>
<dbReference type="InterPro" id="IPR019775">
    <property type="entry name" value="WD40_repeat_CS"/>
</dbReference>
<feature type="compositionally biased region" description="Low complexity" evidence="9">
    <location>
        <begin position="8"/>
        <end position="21"/>
    </location>
</feature>
<dbReference type="Pfam" id="PF00400">
    <property type="entry name" value="WD40"/>
    <property type="match status" value="5"/>
</dbReference>
<dbReference type="SMART" id="SM00320">
    <property type="entry name" value="WD40"/>
    <property type="match status" value="6"/>
</dbReference>
<dbReference type="PROSITE" id="PS00678">
    <property type="entry name" value="WD_REPEATS_1"/>
    <property type="match status" value="3"/>
</dbReference>
<dbReference type="InterPro" id="IPR037264">
    <property type="entry name" value="TFIID_NTD2_sf"/>
</dbReference>
<dbReference type="PANTHER" id="PTHR19879:SF1">
    <property type="entry name" value="CANNONBALL-RELATED"/>
    <property type="match status" value="1"/>
</dbReference>
<keyword evidence="4" id="KW-0677">Repeat</keyword>
<dbReference type="PROSITE" id="PS50896">
    <property type="entry name" value="LISH"/>
    <property type="match status" value="1"/>
</dbReference>
<dbReference type="PANTHER" id="PTHR19879">
    <property type="entry name" value="TRANSCRIPTION INITIATION FACTOR TFIID"/>
    <property type="match status" value="1"/>
</dbReference>
<evidence type="ECO:0000259" key="10">
    <source>
        <dbReference type="Pfam" id="PF04494"/>
    </source>
</evidence>
<dbReference type="PROSITE" id="PS50082">
    <property type="entry name" value="WD_REPEATS_2"/>
    <property type="match status" value="5"/>
</dbReference>
<keyword evidence="6" id="KW-0804">Transcription</keyword>
<dbReference type="InterPro" id="IPR015943">
    <property type="entry name" value="WD40/YVTN_repeat-like_dom_sf"/>
</dbReference>
<gene>
    <name evidence="11" type="ORF">HPULCUR_001950</name>
</gene>
<comment type="subcellular location">
    <subcellularLocation>
        <location evidence="1">Nucleus</location>
    </subcellularLocation>
</comment>
<evidence type="ECO:0000256" key="6">
    <source>
        <dbReference type="ARBA" id="ARBA00023163"/>
    </source>
</evidence>
<dbReference type="Gene3D" id="2.130.10.10">
    <property type="entry name" value="YVTN repeat-like/Quinoprotein amine dehydrogenase"/>
    <property type="match status" value="2"/>
</dbReference>
<comment type="caution">
    <text evidence="11">The sequence shown here is derived from an EMBL/GenBank/DDBJ whole genome shotgun (WGS) entry which is preliminary data.</text>
</comment>
<evidence type="ECO:0000256" key="4">
    <source>
        <dbReference type="ARBA" id="ARBA00022737"/>
    </source>
</evidence>
<accession>A0ABP9XP83</accession>
<dbReference type="InterPro" id="IPR020472">
    <property type="entry name" value="WD40_PAC1"/>
</dbReference>
<dbReference type="InterPro" id="IPR001680">
    <property type="entry name" value="WD40_rpt"/>
</dbReference>
<dbReference type="CDD" id="cd08044">
    <property type="entry name" value="TAF5_NTD2"/>
    <property type="match status" value="1"/>
</dbReference>
<feature type="domain" description="TFIID subunit TAF5 NTD2" evidence="10">
    <location>
        <begin position="117"/>
        <end position="244"/>
    </location>
</feature>
<feature type="compositionally biased region" description="Low complexity" evidence="9">
    <location>
        <begin position="89"/>
        <end position="102"/>
    </location>
</feature>
<keyword evidence="7" id="KW-0539">Nucleus</keyword>
<dbReference type="Gene3D" id="1.25.40.500">
    <property type="entry name" value="TFIID subunit TAF5, NTD2 domain"/>
    <property type="match status" value="1"/>
</dbReference>
<evidence type="ECO:0000256" key="5">
    <source>
        <dbReference type="ARBA" id="ARBA00023015"/>
    </source>
</evidence>
<dbReference type="PRINTS" id="PR00320">
    <property type="entry name" value="GPROTEINBRPT"/>
</dbReference>
<name>A0ABP9XP83_9FUNG</name>
<dbReference type="PROSITE" id="PS50294">
    <property type="entry name" value="WD_REPEATS_REGION"/>
    <property type="match status" value="5"/>
</dbReference>
<evidence type="ECO:0000256" key="1">
    <source>
        <dbReference type="ARBA" id="ARBA00004123"/>
    </source>
</evidence>
<sequence length="733" mass="82100">MSTPPLPNNNNTPGSNTDPTTQPATGASPSPADIDKMVASYLQKKGYKATEAIFIRESKGDTVSLEDVGEGVKKKENTTEQEILPPNNETTEPAAATATVAAEPEEKKKESSSEPGDPDAYHVSYKSLRQWIENSLDWYKPELRSVLFPIFVHSYLDLVGKNIPEKAKQFMDVYKLDHLELHTPDINTLQTVTEVHHIRENELAQMYRNNKYNLRMSSVPFELIINYLQDNKFMSLLRIVNQYLNIQVVHGKLLKSAGGLEMDDVGITGHQTQQIEEFNKQAVQLGLIQLDQAFKDEVEQAIKEQEFSKKEGEGDPSTLTSENLPLLETFKKVVQESTEDGPSFGDIPLPPYRGIDISAEIEALNNINHRMPLNDGSLPSICCYTFHNTHDSLNCVTTSKDATLIAGGFAESFIKIWSLKGEKLKSLRNTINPAHVNDYNDLNRQRERHGSEYKRLVGHSGPVYGLSFSHDNKYLVSCSEDKTARLWSTQTFSNLVVYKGHNSPVWDVDFGPFGFYFATASHDRTARIWSCDHIQPLRIFAGHLSDVDTVKFHPNSKYLVTGSSDRTSRLWDVQTGACVRVFTGHTGSIKTVAVSPNGRIMASAGEDKSIILWDLGSGKRIKKMTGHTGFIYSLSFSADNNVLVSGGADSTVRVWDVDTNETSATSTFMDTEDINEPKRFRLEQDRKRKSVLESREQLAVFPTKQTPIYDIQFTDRNLCLVAGAFTSQKVTEH</sequence>
<feature type="repeat" description="WD" evidence="8">
    <location>
        <begin position="582"/>
        <end position="623"/>
    </location>
</feature>
<feature type="repeat" description="WD" evidence="8">
    <location>
        <begin position="498"/>
        <end position="530"/>
    </location>
</feature>
<feature type="repeat" description="WD" evidence="8">
    <location>
        <begin position="540"/>
        <end position="581"/>
    </location>
</feature>
<dbReference type="CDD" id="cd00200">
    <property type="entry name" value="WD40"/>
    <property type="match status" value="1"/>
</dbReference>
<evidence type="ECO:0000313" key="12">
    <source>
        <dbReference type="Proteomes" id="UP001476247"/>
    </source>
</evidence>
<dbReference type="Pfam" id="PF04494">
    <property type="entry name" value="TFIID_NTD2"/>
    <property type="match status" value="1"/>
</dbReference>
<dbReference type="SMART" id="SM00667">
    <property type="entry name" value="LisH"/>
    <property type="match status" value="1"/>
</dbReference>
<dbReference type="Proteomes" id="UP001476247">
    <property type="component" value="Unassembled WGS sequence"/>
</dbReference>
<proteinExistence type="inferred from homology"/>
<dbReference type="InterPro" id="IPR006594">
    <property type="entry name" value="LisH"/>
</dbReference>
<evidence type="ECO:0000256" key="7">
    <source>
        <dbReference type="ARBA" id="ARBA00023242"/>
    </source>
</evidence>
<feature type="region of interest" description="Disordered" evidence="9">
    <location>
        <begin position="1"/>
        <end position="33"/>
    </location>
</feature>
<dbReference type="SUPFAM" id="SSF160897">
    <property type="entry name" value="Taf5 N-terminal domain-like"/>
    <property type="match status" value="1"/>
</dbReference>
<evidence type="ECO:0000313" key="11">
    <source>
        <dbReference type="EMBL" id="GAA5796577.1"/>
    </source>
</evidence>
<keyword evidence="3 8" id="KW-0853">WD repeat</keyword>
<organism evidence="11 12">
    <name type="scientific">Helicostylum pulchrum</name>
    <dbReference type="NCBI Taxonomy" id="562976"/>
    <lineage>
        <taxon>Eukaryota</taxon>
        <taxon>Fungi</taxon>
        <taxon>Fungi incertae sedis</taxon>
        <taxon>Mucoromycota</taxon>
        <taxon>Mucoromycotina</taxon>
        <taxon>Mucoromycetes</taxon>
        <taxon>Mucorales</taxon>
        <taxon>Mucorineae</taxon>
        <taxon>Mucoraceae</taxon>
        <taxon>Helicostylum</taxon>
    </lineage>
</organism>
<evidence type="ECO:0000256" key="8">
    <source>
        <dbReference type="PROSITE-ProRule" id="PRU00221"/>
    </source>
</evidence>
<evidence type="ECO:0000256" key="3">
    <source>
        <dbReference type="ARBA" id="ARBA00022574"/>
    </source>
</evidence>
<reference evidence="11 12" key="1">
    <citation type="submission" date="2024-04" db="EMBL/GenBank/DDBJ databases">
        <title>genome sequences of Mucor flavus KT1a and Helicostylum pulchrum KT1b strains isolation_sourced from the surface of a dry-aged beef.</title>
        <authorList>
            <person name="Toyotome T."/>
            <person name="Hosono M."/>
            <person name="Torimaru M."/>
            <person name="Fukuda K."/>
            <person name="Mikami N."/>
        </authorList>
    </citation>
    <scope>NUCLEOTIDE SEQUENCE [LARGE SCALE GENOMIC DNA]</scope>
    <source>
        <strain evidence="11 12">KT1b</strain>
    </source>
</reference>
<dbReference type="InterPro" id="IPR036322">
    <property type="entry name" value="WD40_repeat_dom_sf"/>
</dbReference>
<comment type="similarity">
    <text evidence="2">Belongs to the WD repeat TAF5 family.</text>
</comment>
<evidence type="ECO:0000256" key="9">
    <source>
        <dbReference type="SAM" id="MobiDB-lite"/>
    </source>
</evidence>
<keyword evidence="5" id="KW-0805">Transcription regulation</keyword>
<keyword evidence="12" id="KW-1185">Reference proteome</keyword>
<protein>
    <recommendedName>
        <fullName evidence="10">TFIID subunit TAF5 NTD2 domain-containing protein</fullName>
    </recommendedName>
</protein>
<feature type="repeat" description="WD" evidence="8">
    <location>
        <begin position="456"/>
        <end position="497"/>
    </location>
</feature>
<feature type="repeat" description="WD" evidence="8">
    <location>
        <begin position="624"/>
        <end position="665"/>
    </location>
</feature>
<dbReference type="SUPFAM" id="SSF50978">
    <property type="entry name" value="WD40 repeat-like"/>
    <property type="match status" value="1"/>
</dbReference>
<dbReference type="InterPro" id="IPR007582">
    <property type="entry name" value="TFIID_NTD2"/>
</dbReference>
<dbReference type="EMBL" id="BAABUJ010000006">
    <property type="protein sequence ID" value="GAA5796577.1"/>
    <property type="molecule type" value="Genomic_DNA"/>
</dbReference>
<evidence type="ECO:0000256" key="2">
    <source>
        <dbReference type="ARBA" id="ARBA00009435"/>
    </source>
</evidence>